<dbReference type="OrthoDB" id="9795402at2"/>
<dbReference type="Gene3D" id="3.30.2010.10">
    <property type="entry name" value="Metalloproteases ('zincins'), catalytic domain"/>
    <property type="match status" value="1"/>
</dbReference>
<dbReference type="EMBL" id="VDUZ01000016">
    <property type="protein sequence ID" value="TXL74792.1"/>
    <property type="molecule type" value="Genomic_DNA"/>
</dbReference>
<comment type="caution">
    <text evidence="3">The sequence shown here is derived from an EMBL/GenBank/DDBJ whole genome shotgun (WGS) entry which is preliminary data.</text>
</comment>
<dbReference type="CDD" id="cd07344">
    <property type="entry name" value="M48_yhfN_like"/>
    <property type="match status" value="1"/>
</dbReference>
<evidence type="ECO:0000256" key="1">
    <source>
        <dbReference type="SAM" id="MobiDB-lite"/>
    </source>
</evidence>
<reference evidence="3 4" key="1">
    <citation type="submission" date="2019-06" db="EMBL/GenBank/DDBJ databases">
        <title>New taxonomy in bacterial strain CC-CFT640, isolated from vineyard.</title>
        <authorList>
            <person name="Lin S.-Y."/>
            <person name="Tsai C.-F."/>
            <person name="Young C.-C."/>
        </authorList>
    </citation>
    <scope>NUCLEOTIDE SEQUENCE [LARGE SCALE GENOMIC DNA]</scope>
    <source>
        <strain evidence="3 4">CC-CFT640</strain>
    </source>
</reference>
<evidence type="ECO:0000259" key="2">
    <source>
        <dbReference type="Pfam" id="PF01863"/>
    </source>
</evidence>
<dbReference type="Proteomes" id="UP000321638">
    <property type="component" value="Unassembled WGS sequence"/>
</dbReference>
<dbReference type="InterPro" id="IPR002725">
    <property type="entry name" value="YgjP-like_metallopeptidase"/>
</dbReference>
<organism evidence="3 4">
    <name type="scientific">Vineibacter terrae</name>
    <dbReference type="NCBI Taxonomy" id="2586908"/>
    <lineage>
        <taxon>Bacteria</taxon>
        <taxon>Pseudomonadati</taxon>
        <taxon>Pseudomonadota</taxon>
        <taxon>Alphaproteobacteria</taxon>
        <taxon>Hyphomicrobiales</taxon>
        <taxon>Vineibacter</taxon>
    </lineage>
</organism>
<name>A0A5C8PLX3_9HYPH</name>
<dbReference type="PANTHER" id="PTHR30399">
    <property type="entry name" value="UNCHARACTERIZED PROTEIN YGJP"/>
    <property type="match status" value="1"/>
</dbReference>
<dbReference type="AlphaFoldDB" id="A0A5C8PLX3"/>
<protein>
    <submittedName>
        <fullName evidence="3">M48 family metallopeptidase</fullName>
    </submittedName>
</protein>
<dbReference type="InterPro" id="IPR053136">
    <property type="entry name" value="UTP_pyrophosphatase-like"/>
</dbReference>
<feature type="region of interest" description="Disordered" evidence="1">
    <location>
        <begin position="1"/>
        <end position="31"/>
    </location>
</feature>
<sequence>MSSRRIDPLSVQPPADLFGNGPSPSAKDPQGLTFTEGGRRLEVQFQRSARARCTGMYVDPLAKTVTVVAPVLEPMAAVERFVRRKLAWALAAREGLATSRATDAVDIAHAGETLTVAYEPSARARRVALRVDARTGHVKLVVPPRMSREQALEFAQQNAAWIATRLKRRQPPVPFADGAVIPLFDVPHRIRHRSDARGTVWIENGEIHVAGGVEHMSRRVGDWLTARLREHLQPLVREKAARIERPASPFSLRDTATQWGSCSKSGALCFSLRLAFAPSDVVDYVVAHEIAHLVHHNHSARFWALAAKLTAGDLAACKAWLRHHGQSVMRYG</sequence>
<accession>A0A5C8PLX3</accession>
<evidence type="ECO:0000313" key="3">
    <source>
        <dbReference type="EMBL" id="TXL74792.1"/>
    </source>
</evidence>
<keyword evidence="4" id="KW-1185">Reference proteome</keyword>
<evidence type="ECO:0000313" key="4">
    <source>
        <dbReference type="Proteomes" id="UP000321638"/>
    </source>
</evidence>
<dbReference type="Pfam" id="PF01863">
    <property type="entry name" value="YgjP-like"/>
    <property type="match status" value="1"/>
</dbReference>
<feature type="domain" description="YgjP-like metallopeptidase" evidence="2">
    <location>
        <begin position="126"/>
        <end position="324"/>
    </location>
</feature>
<gene>
    <name evidence="3" type="ORF">FHP25_15365</name>
</gene>
<dbReference type="PANTHER" id="PTHR30399:SF1">
    <property type="entry name" value="UTP PYROPHOSPHATASE"/>
    <property type="match status" value="1"/>
</dbReference>
<dbReference type="RefSeq" id="WP_147847833.1">
    <property type="nucleotide sequence ID" value="NZ_VDUZ01000016.1"/>
</dbReference>
<proteinExistence type="predicted"/>